<dbReference type="EMBL" id="CAVMJV010000009">
    <property type="protein sequence ID" value="CAK5038598.1"/>
    <property type="molecule type" value="Genomic_DNA"/>
</dbReference>
<evidence type="ECO:0000313" key="2">
    <source>
        <dbReference type="Proteomes" id="UP001497535"/>
    </source>
</evidence>
<sequence length="125" mass="14334">MIFKYYILSSTLPRISRNATTPSCPVCRNTAILRENNDECLFCDLDTTDDEKDEIREIEQKNKIKAMNRDKGKNVVEDCEDEKGSTEIVVNIEDPVFSDKSYEFEVIFKILILKKVINKTSGTSS</sequence>
<comment type="caution">
    <text evidence="1">The sequence shown here is derived from an EMBL/GenBank/DDBJ whole genome shotgun (WGS) entry which is preliminary data.</text>
</comment>
<organism evidence="1 2">
    <name type="scientific">Meloidogyne enterolobii</name>
    <name type="common">Root-knot nematode worm</name>
    <name type="synonym">Meloidogyne mayaguensis</name>
    <dbReference type="NCBI Taxonomy" id="390850"/>
    <lineage>
        <taxon>Eukaryota</taxon>
        <taxon>Metazoa</taxon>
        <taxon>Ecdysozoa</taxon>
        <taxon>Nematoda</taxon>
        <taxon>Chromadorea</taxon>
        <taxon>Rhabditida</taxon>
        <taxon>Tylenchina</taxon>
        <taxon>Tylenchomorpha</taxon>
        <taxon>Tylenchoidea</taxon>
        <taxon>Meloidogynidae</taxon>
        <taxon>Meloidogyninae</taxon>
        <taxon>Meloidogyne</taxon>
    </lineage>
</organism>
<keyword evidence="2" id="KW-1185">Reference proteome</keyword>
<reference evidence="1" key="1">
    <citation type="submission" date="2023-11" db="EMBL/GenBank/DDBJ databases">
        <authorList>
            <person name="Poullet M."/>
        </authorList>
    </citation>
    <scope>NUCLEOTIDE SEQUENCE</scope>
    <source>
        <strain evidence="1">E1834</strain>
    </source>
</reference>
<proteinExistence type="predicted"/>
<evidence type="ECO:0000313" key="1">
    <source>
        <dbReference type="EMBL" id="CAK5038598.1"/>
    </source>
</evidence>
<gene>
    <name evidence="1" type="ORF">MENTE1834_LOCUS9669</name>
</gene>
<protein>
    <submittedName>
        <fullName evidence="1">Uncharacterized protein</fullName>
    </submittedName>
</protein>
<name>A0ACB0Y9Q5_MELEN</name>
<accession>A0ACB0Y9Q5</accession>
<dbReference type="Proteomes" id="UP001497535">
    <property type="component" value="Unassembled WGS sequence"/>
</dbReference>